<keyword evidence="1" id="KW-0227">DNA damage</keyword>
<dbReference type="GO" id="GO:0006310">
    <property type="term" value="P:DNA recombination"/>
    <property type="evidence" value="ECO:0007669"/>
    <property type="project" value="UniProtKB-KW"/>
</dbReference>
<dbReference type="Pfam" id="PF05970">
    <property type="entry name" value="PIF1"/>
    <property type="match status" value="1"/>
</dbReference>
<dbReference type="eggNOG" id="KOG0987">
    <property type="taxonomic scope" value="Eukaryota"/>
</dbReference>
<gene>
    <name evidence="4" type="ORF">CRE_24424</name>
</gene>
<evidence type="ECO:0000313" key="5">
    <source>
        <dbReference type="Proteomes" id="UP000008281"/>
    </source>
</evidence>
<keyword evidence="2" id="KW-0812">Transmembrane</keyword>
<proteinExistence type="inferred from homology"/>
<dbReference type="InterPro" id="IPR027417">
    <property type="entry name" value="P-loop_NTPase"/>
</dbReference>
<dbReference type="EMBL" id="DS268442">
    <property type="protein sequence ID" value="EFP01299.1"/>
    <property type="molecule type" value="Genomic_DNA"/>
</dbReference>
<evidence type="ECO:0000259" key="3">
    <source>
        <dbReference type="Pfam" id="PF05970"/>
    </source>
</evidence>
<dbReference type="EC" id="5.6.2.3" evidence="1"/>
<keyword evidence="1" id="KW-0378">Hydrolase</keyword>
<comment type="cofactor">
    <cofactor evidence="1">
        <name>Mg(2+)</name>
        <dbReference type="ChEBI" id="CHEBI:18420"/>
    </cofactor>
</comment>
<evidence type="ECO:0000256" key="1">
    <source>
        <dbReference type="RuleBase" id="RU363044"/>
    </source>
</evidence>
<dbReference type="OrthoDB" id="5876899at2759"/>
<dbReference type="AlphaFoldDB" id="E3MFY7"/>
<feature type="domain" description="DNA helicase Pif1-like DEAD-box helicase" evidence="3">
    <location>
        <begin position="16"/>
        <end position="165"/>
    </location>
</feature>
<keyword evidence="5" id="KW-1185">Reference proteome</keyword>
<sequence>MSSSPITDYSLIRERLSPDQVRVFDRILNQIGGSSSDPVRLFVSGTAGTGKSFLITALIDAVGAKNVFVCAPTGVAAKQVKGKTIHALFNLPVAKNGEQDDGRLFTAPAVGDNLKLVIVDEISMCSAEMFDRVESAMRAFRPNCGVFGGFSLVLFGDLLQIPPVNARWIFECKWGGVVLLILIFPLNVGVFSAQWWPCFEYEELEVNHRQHTDMEFAEMLQRWRLGRVSGGDMDFLQSRQVSGTPSYAAVAEQYCQNGRGNSMILVQYNKTADELNSRCGLMNGDTVLVQKVHTDQDQNVERLTVTPVDTAEVVTIYRRQPQESGRQQQQQQKPYLPVLPAYAVTYHKAQGQTLDTVFLELPRSMDASLFFTGASRVRSRDDLYVTRLPAGFSIKINGAAVGEYNRLRATIQLPPIDD</sequence>
<comment type="similarity">
    <text evidence="1">Belongs to the helicase family.</text>
</comment>
<keyword evidence="2" id="KW-0472">Membrane</keyword>
<comment type="catalytic activity">
    <reaction evidence="1">
        <text>ATP + H2O = ADP + phosphate + H(+)</text>
        <dbReference type="Rhea" id="RHEA:13065"/>
        <dbReference type="ChEBI" id="CHEBI:15377"/>
        <dbReference type="ChEBI" id="CHEBI:15378"/>
        <dbReference type="ChEBI" id="CHEBI:30616"/>
        <dbReference type="ChEBI" id="CHEBI:43474"/>
        <dbReference type="ChEBI" id="CHEBI:456216"/>
        <dbReference type="EC" id="5.6.2.3"/>
    </reaction>
</comment>
<evidence type="ECO:0000313" key="4">
    <source>
        <dbReference type="EMBL" id="EFP01299.1"/>
    </source>
</evidence>
<keyword evidence="1" id="KW-0347">Helicase</keyword>
<protein>
    <recommendedName>
        <fullName evidence="1">ATP-dependent DNA helicase</fullName>
        <ecNumber evidence="1">5.6.2.3</ecNumber>
    </recommendedName>
</protein>
<dbReference type="Gene3D" id="3.40.50.300">
    <property type="entry name" value="P-loop containing nucleotide triphosphate hydrolases"/>
    <property type="match status" value="2"/>
</dbReference>
<keyword evidence="1" id="KW-0067">ATP-binding</keyword>
<organism evidence="5">
    <name type="scientific">Caenorhabditis remanei</name>
    <name type="common">Caenorhabditis vulgaris</name>
    <dbReference type="NCBI Taxonomy" id="31234"/>
    <lineage>
        <taxon>Eukaryota</taxon>
        <taxon>Metazoa</taxon>
        <taxon>Ecdysozoa</taxon>
        <taxon>Nematoda</taxon>
        <taxon>Chromadorea</taxon>
        <taxon>Rhabditida</taxon>
        <taxon>Rhabditina</taxon>
        <taxon>Rhabditomorpha</taxon>
        <taxon>Rhabditoidea</taxon>
        <taxon>Rhabditidae</taxon>
        <taxon>Peloderinae</taxon>
        <taxon>Caenorhabditis</taxon>
    </lineage>
</organism>
<dbReference type="HOGENOM" id="CLU_001613_7_1_1"/>
<dbReference type="GO" id="GO:0006281">
    <property type="term" value="P:DNA repair"/>
    <property type="evidence" value="ECO:0007669"/>
    <property type="project" value="UniProtKB-KW"/>
</dbReference>
<dbReference type="InParanoid" id="E3MFY7"/>
<keyword evidence="1" id="KW-0234">DNA repair</keyword>
<dbReference type="GO" id="GO:0043139">
    <property type="term" value="F:5'-3' DNA helicase activity"/>
    <property type="evidence" value="ECO:0007669"/>
    <property type="project" value="UniProtKB-EC"/>
</dbReference>
<dbReference type="GO" id="GO:0016887">
    <property type="term" value="F:ATP hydrolysis activity"/>
    <property type="evidence" value="ECO:0007669"/>
    <property type="project" value="RHEA"/>
</dbReference>
<dbReference type="SUPFAM" id="SSF52540">
    <property type="entry name" value="P-loop containing nucleoside triphosphate hydrolases"/>
    <property type="match status" value="1"/>
</dbReference>
<dbReference type="PANTHER" id="PTHR47642:SF6">
    <property type="entry name" value="ATP-DEPENDENT DNA HELICASE"/>
    <property type="match status" value="1"/>
</dbReference>
<dbReference type="CDD" id="cd18809">
    <property type="entry name" value="SF1_C_RecD"/>
    <property type="match status" value="1"/>
</dbReference>
<dbReference type="GO" id="GO:0000723">
    <property type="term" value="P:telomere maintenance"/>
    <property type="evidence" value="ECO:0007669"/>
    <property type="project" value="InterPro"/>
</dbReference>
<dbReference type="InterPro" id="IPR010285">
    <property type="entry name" value="DNA_helicase_pif1-like_DEAD"/>
</dbReference>
<accession>E3MFY7</accession>
<reference evidence="4" key="1">
    <citation type="submission" date="2007-07" db="EMBL/GenBank/DDBJ databases">
        <title>PCAP assembly of the Caenorhabditis remanei genome.</title>
        <authorList>
            <consortium name="The Caenorhabditis remanei Sequencing Consortium"/>
            <person name="Wilson R.K."/>
        </authorList>
    </citation>
    <scope>NUCLEOTIDE SEQUENCE [LARGE SCALE GENOMIC DNA]</scope>
    <source>
        <strain evidence="4">PB4641</strain>
    </source>
</reference>
<dbReference type="Proteomes" id="UP000008281">
    <property type="component" value="Unassembled WGS sequence"/>
</dbReference>
<evidence type="ECO:0000256" key="2">
    <source>
        <dbReference type="SAM" id="Phobius"/>
    </source>
</evidence>
<name>E3MFY7_CAERE</name>
<dbReference type="InterPro" id="IPR051055">
    <property type="entry name" value="PIF1_helicase"/>
</dbReference>
<dbReference type="GO" id="GO:0005524">
    <property type="term" value="F:ATP binding"/>
    <property type="evidence" value="ECO:0007669"/>
    <property type="project" value="UniProtKB-KW"/>
</dbReference>
<keyword evidence="2" id="KW-1133">Transmembrane helix</keyword>
<feature type="transmembrane region" description="Helical" evidence="2">
    <location>
        <begin position="177"/>
        <end position="196"/>
    </location>
</feature>
<dbReference type="PANTHER" id="PTHR47642">
    <property type="entry name" value="ATP-DEPENDENT DNA HELICASE"/>
    <property type="match status" value="1"/>
</dbReference>
<keyword evidence="1" id="KW-0547">Nucleotide-binding</keyword>
<dbReference type="STRING" id="31234.E3MFY7"/>
<keyword evidence="1" id="KW-0233">DNA recombination</keyword>